<dbReference type="SUPFAM" id="SSF48498">
    <property type="entry name" value="Tetracyclin repressor-like, C-terminal domain"/>
    <property type="match status" value="1"/>
</dbReference>
<keyword evidence="3" id="KW-0804">Transcription</keyword>
<dbReference type="InterPro" id="IPR050109">
    <property type="entry name" value="HTH-type_TetR-like_transc_reg"/>
</dbReference>
<dbReference type="InterPro" id="IPR001647">
    <property type="entry name" value="HTH_TetR"/>
</dbReference>
<feature type="DNA-binding region" description="H-T-H motif" evidence="4">
    <location>
        <begin position="39"/>
        <end position="58"/>
    </location>
</feature>
<keyword evidence="7" id="KW-1185">Reference proteome</keyword>
<dbReference type="Gene3D" id="1.10.357.10">
    <property type="entry name" value="Tetracycline Repressor, domain 2"/>
    <property type="match status" value="1"/>
</dbReference>
<dbReference type="EMBL" id="JACHWS010000003">
    <property type="protein sequence ID" value="MBB3039086.1"/>
    <property type="molecule type" value="Genomic_DNA"/>
</dbReference>
<dbReference type="GO" id="GO:0000976">
    <property type="term" value="F:transcription cis-regulatory region binding"/>
    <property type="evidence" value="ECO:0007669"/>
    <property type="project" value="TreeGrafter"/>
</dbReference>
<dbReference type="Pfam" id="PF00440">
    <property type="entry name" value="TetR_N"/>
    <property type="match status" value="1"/>
</dbReference>
<evidence type="ECO:0000313" key="7">
    <source>
        <dbReference type="Proteomes" id="UP000567922"/>
    </source>
</evidence>
<evidence type="ECO:0000256" key="2">
    <source>
        <dbReference type="ARBA" id="ARBA00023125"/>
    </source>
</evidence>
<dbReference type="OrthoDB" id="8222629at2"/>
<evidence type="ECO:0000259" key="5">
    <source>
        <dbReference type="PROSITE" id="PS50977"/>
    </source>
</evidence>
<keyword evidence="1" id="KW-0805">Transcription regulation</keyword>
<dbReference type="PANTHER" id="PTHR30055:SF234">
    <property type="entry name" value="HTH-TYPE TRANSCRIPTIONAL REGULATOR BETI"/>
    <property type="match status" value="1"/>
</dbReference>
<name>A0A839RSI4_9ACTN</name>
<dbReference type="AlphaFoldDB" id="A0A839RSI4"/>
<accession>A0A839RSI4</accession>
<dbReference type="SUPFAM" id="SSF46689">
    <property type="entry name" value="Homeodomain-like"/>
    <property type="match status" value="1"/>
</dbReference>
<keyword evidence="2 4" id="KW-0238">DNA-binding</keyword>
<dbReference type="InterPro" id="IPR036271">
    <property type="entry name" value="Tet_transcr_reg_TetR-rel_C_sf"/>
</dbReference>
<dbReference type="Pfam" id="PF13305">
    <property type="entry name" value="TetR_C_33"/>
    <property type="match status" value="1"/>
</dbReference>
<feature type="domain" description="HTH tetR-type" evidence="5">
    <location>
        <begin position="16"/>
        <end position="76"/>
    </location>
</feature>
<dbReference type="PANTHER" id="PTHR30055">
    <property type="entry name" value="HTH-TYPE TRANSCRIPTIONAL REGULATOR RUTR"/>
    <property type="match status" value="1"/>
</dbReference>
<dbReference type="PROSITE" id="PS50977">
    <property type="entry name" value="HTH_TETR_2"/>
    <property type="match status" value="1"/>
</dbReference>
<reference evidence="6 7" key="1">
    <citation type="submission" date="2020-08" db="EMBL/GenBank/DDBJ databases">
        <title>Sequencing the genomes of 1000 actinobacteria strains.</title>
        <authorList>
            <person name="Klenk H.-P."/>
        </authorList>
    </citation>
    <scope>NUCLEOTIDE SEQUENCE [LARGE SCALE GENOMIC DNA]</scope>
    <source>
        <strain evidence="6 7">DSM 45258</strain>
    </source>
</reference>
<comment type="caution">
    <text evidence="6">The sequence shown here is derived from an EMBL/GenBank/DDBJ whole genome shotgun (WGS) entry which is preliminary data.</text>
</comment>
<dbReference type="GO" id="GO:0003700">
    <property type="term" value="F:DNA-binding transcription factor activity"/>
    <property type="evidence" value="ECO:0007669"/>
    <property type="project" value="TreeGrafter"/>
</dbReference>
<sequence>MATTYSLGSRASQRRQATIDEIVKHAVEIMTVDGVGALSISEIARRMHVRPPSLYKYFPSLHSVYDELFARGARDLLATAQPALDTSSSAVEGLRALAVVIVRWCVENPAVAHLMYMRPVPGFEPSPEAFAPNVEAMRLLRNEIARYVRFGHLKSGTDVDEVTTLFTVVISGLISQQLANEPAVSFGIGRFSSLTERAVDVFLSSYLPTPTETQ</sequence>
<dbReference type="InterPro" id="IPR025996">
    <property type="entry name" value="MT1864/Rv1816-like_C"/>
</dbReference>
<gene>
    <name evidence="6" type="ORF">FHU29_003555</name>
</gene>
<evidence type="ECO:0000256" key="3">
    <source>
        <dbReference type="ARBA" id="ARBA00023163"/>
    </source>
</evidence>
<dbReference type="RefSeq" id="WP_064439339.1">
    <property type="nucleotide sequence ID" value="NZ_BDDI01000004.1"/>
</dbReference>
<evidence type="ECO:0000256" key="1">
    <source>
        <dbReference type="ARBA" id="ARBA00023015"/>
    </source>
</evidence>
<dbReference type="Proteomes" id="UP000567922">
    <property type="component" value="Unassembled WGS sequence"/>
</dbReference>
<organism evidence="6 7">
    <name type="scientific">Hoyosella altamirensis</name>
    <dbReference type="NCBI Taxonomy" id="616997"/>
    <lineage>
        <taxon>Bacteria</taxon>
        <taxon>Bacillati</taxon>
        <taxon>Actinomycetota</taxon>
        <taxon>Actinomycetes</taxon>
        <taxon>Mycobacteriales</taxon>
        <taxon>Hoyosellaceae</taxon>
        <taxon>Hoyosella</taxon>
    </lineage>
</organism>
<protein>
    <submittedName>
        <fullName evidence="6">AcrR family transcriptional regulator</fullName>
    </submittedName>
</protein>
<dbReference type="InterPro" id="IPR009057">
    <property type="entry name" value="Homeodomain-like_sf"/>
</dbReference>
<proteinExistence type="predicted"/>
<evidence type="ECO:0000256" key="4">
    <source>
        <dbReference type="PROSITE-ProRule" id="PRU00335"/>
    </source>
</evidence>
<evidence type="ECO:0000313" key="6">
    <source>
        <dbReference type="EMBL" id="MBB3039086.1"/>
    </source>
</evidence>